<protein>
    <submittedName>
        <fullName evidence="1">Uncharacterized protein</fullName>
    </submittedName>
</protein>
<sequence length="461" mass="51320">MNSSNEINPHRLARTIAGLSLPESPSGPFRNRRSLFIQKEKRASSISKIAPPDISETPSYTKSINPKVKSAGKKVSTPVHSSVTTSPIAISVDKADPTDTRATSSLKPTLDLSFSSEDGHYGYVARTPPLKRSYSRSSWYMNTDPGKMRVSSKLFQPDKKRRVSFKPSLEVTEFSRGAQNDPYSLPLNDSIATDTVPPIPADTLAHDVTSPIVGGESSGVIHTSLLSRPGQSRLGLQIPEDIFKNSVLLELRQDDPVGLNTTFDVNKNVTDYHFVPQQIKEALAKFVSDNRCSDTNKSVIAEYAPLHTSRCMSPAKIKLAFPPHSLDSLHPSLKYRRKKGSKSAHYLKVSIDKDNAVIPISFFKSWNYKNANSRLLPVSSSAWLQDYSTNLIEHFIKLIRARIERKTGKKGSTCSATPQDIVAVIREYLKLEDSVNINDLIHTYLPMELWFTYDPLLTHDP</sequence>
<keyword evidence="2" id="KW-1185">Reference proteome</keyword>
<dbReference type="Proteomes" id="UP001165289">
    <property type="component" value="Unassembled WGS sequence"/>
</dbReference>
<dbReference type="AlphaFoldDB" id="A0AAV7JPW0"/>
<organism evidence="1 2">
    <name type="scientific">Oopsacas minuta</name>
    <dbReference type="NCBI Taxonomy" id="111878"/>
    <lineage>
        <taxon>Eukaryota</taxon>
        <taxon>Metazoa</taxon>
        <taxon>Porifera</taxon>
        <taxon>Hexactinellida</taxon>
        <taxon>Hexasterophora</taxon>
        <taxon>Lyssacinosida</taxon>
        <taxon>Leucopsacidae</taxon>
        <taxon>Oopsacas</taxon>
    </lineage>
</organism>
<dbReference type="EMBL" id="JAKMXF010000308">
    <property type="protein sequence ID" value="KAI6651028.1"/>
    <property type="molecule type" value="Genomic_DNA"/>
</dbReference>
<name>A0AAV7JPW0_9METZ</name>
<evidence type="ECO:0000313" key="2">
    <source>
        <dbReference type="Proteomes" id="UP001165289"/>
    </source>
</evidence>
<evidence type="ECO:0000313" key="1">
    <source>
        <dbReference type="EMBL" id="KAI6651028.1"/>
    </source>
</evidence>
<accession>A0AAV7JPW0</accession>
<gene>
    <name evidence="1" type="ORF">LOD99_5605</name>
</gene>
<proteinExistence type="predicted"/>
<comment type="caution">
    <text evidence="1">The sequence shown here is derived from an EMBL/GenBank/DDBJ whole genome shotgun (WGS) entry which is preliminary data.</text>
</comment>
<reference evidence="1 2" key="1">
    <citation type="journal article" date="2023" name="BMC Biol.">
        <title>The compact genome of the sponge Oopsacas minuta (Hexactinellida) is lacking key metazoan core genes.</title>
        <authorList>
            <person name="Santini S."/>
            <person name="Schenkelaars Q."/>
            <person name="Jourda C."/>
            <person name="Duchesne M."/>
            <person name="Belahbib H."/>
            <person name="Rocher C."/>
            <person name="Selva M."/>
            <person name="Riesgo A."/>
            <person name="Vervoort M."/>
            <person name="Leys S.P."/>
            <person name="Kodjabachian L."/>
            <person name="Le Bivic A."/>
            <person name="Borchiellini C."/>
            <person name="Claverie J.M."/>
            <person name="Renard E."/>
        </authorList>
    </citation>
    <scope>NUCLEOTIDE SEQUENCE [LARGE SCALE GENOMIC DNA]</scope>
    <source>
        <strain evidence="1">SPO-2</strain>
    </source>
</reference>